<evidence type="ECO:0000259" key="2">
    <source>
        <dbReference type="Pfam" id="PF22664"/>
    </source>
</evidence>
<dbReference type="InterPro" id="IPR054710">
    <property type="entry name" value="Tri101-like_N"/>
</dbReference>
<dbReference type="RefSeq" id="XP_458779.1">
    <property type="nucleotide sequence ID" value="XM_458779.1"/>
</dbReference>
<feature type="domain" description="Trichothecene 3-O-acetyltransferase-like N-terminal" evidence="2">
    <location>
        <begin position="16"/>
        <end position="172"/>
    </location>
</feature>
<dbReference type="InterPro" id="IPR023213">
    <property type="entry name" value="CAT-like_dom_sf"/>
</dbReference>
<evidence type="ECO:0000313" key="4">
    <source>
        <dbReference type="Proteomes" id="UP000000599"/>
    </source>
</evidence>
<evidence type="ECO:0000313" key="3">
    <source>
        <dbReference type="EMBL" id="CAG86923.1"/>
    </source>
</evidence>
<dbReference type="Pfam" id="PF22664">
    <property type="entry name" value="TRI-like_N"/>
    <property type="match status" value="1"/>
</dbReference>
<keyword evidence="4" id="KW-1185">Reference proteome</keyword>
<dbReference type="eggNOG" id="ENOG502SHVS">
    <property type="taxonomic scope" value="Eukaryota"/>
</dbReference>
<gene>
    <name evidence="3" type="ordered locus">DEHA2D07326g</name>
</gene>
<dbReference type="HOGENOM" id="CLU_026450_5_0_1"/>
<dbReference type="EMBL" id="CR382136">
    <property type="protein sequence ID" value="CAG86923.1"/>
    <property type="molecule type" value="Genomic_DNA"/>
</dbReference>
<accession>Q6BSP1</accession>
<dbReference type="AlphaFoldDB" id="Q6BSP1"/>
<dbReference type="Proteomes" id="UP000000599">
    <property type="component" value="Chromosome D"/>
</dbReference>
<dbReference type="PANTHER" id="PTHR31896">
    <property type="entry name" value="FAMILY REGULATORY PROTEIN, PUTATIVE (AFU_ORTHOLOGUE AFUA_3G14730)-RELATED"/>
    <property type="match status" value="1"/>
</dbReference>
<proteinExistence type="predicted"/>
<evidence type="ECO:0000256" key="1">
    <source>
        <dbReference type="ARBA" id="ARBA00022679"/>
    </source>
</evidence>
<dbReference type="InterPro" id="IPR051283">
    <property type="entry name" value="Sec_Metabolite_Acyltrans"/>
</dbReference>
<keyword evidence="1" id="KW-0808">Transferase</keyword>
<dbReference type="FunCoup" id="Q6BSP1">
    <property type="interactions" value="77"/>
</dbReference>
<dbReference type="Gene3D" id="3.30.559.10">
    <property type="entry name" value="Chloramphenicol acetyltransferase-like domain"/>
    <property type="match status" value="2"/>
</dbReference>
<sequence length="454" mass="50654">MNEVVLDILGQQSLEIFTQICFCYSMGEDGESKDEILETLRKGLERLTEGFPWVAGQVVNEKREMGDATCVFKIKTLERIPRLIVKDVSDQGSIPSMEELRRASFPMRMLDESFVAPRSTVPGIFSESSDVPVFILQATFIKNGLLLTFLGQHQVMDGTGQAHVISLLSKACRGEQFTREELETGNIDREGIIPLLTEEENTNLGDLHQRLAHQIILNPSSSSNPEPPQCTWTCFNFSSSSLNKLKSLASKDLLSSTSYITTDDALTAFVWQSVSRIRLSRLSPNKNTTLARAVNVRPYLNVPSTYPGMVQNMTYNDFTISQLTTIPLGIIASQLRSNFDPKISTLNQDTRALATLLDNTKNKSITSFTATLDFSSDIALSSWVKQNSYSLDFGIGLYNPESVRRPQFTPVESLMYLLPKTPNGDVALAICLRDTDMSLLKSDEQFIKYATHIT</sequence>
<dbReference type="PANTHER" id="PTHR31896:SF64">
    <property type="entry name" value="TRICHOTHECENE 3-O-ACETYLTRANSFERASE"/>
    <property type="match status" value="1"/>
</dbReference>
<protein>
    <submittedName>
        <fullName evidence="3">DEHA2D07326p</fullName>
    </submittedName>
</protein>
<reference evidence="3 4" key="1">
    <citation type="journal article" date="2004" name="Nature">
        <title>Genome evolution in yeasts.</title>
        <authorList>
            <consortium name="Genolevures"/>
            <person name="Dujon B."/>
            <person name="Sherman D."/>
            <person name="Fischer G."/>
            <person name="Durrens P."/>
            <person name="Casaregola S."/>
            <person name="Lafontaine I."/>
            <person name="de Montigny J."/>
            <person name="Marck C."/>
            <person name="Neuveglise C."/>
            <person name="Talla E."/>
            <person name="Goffard N."/>
            <person name="Frangeul L."/>
            <person name="Aigle M."/>
            <person name="Anthouard V."/>
            <person name="Babour A."/>
            <person name="Barbe V."/>
            <person name="Barnay S."/>
            <person name="Blanchin S."/>
            <person name="Beckerich J.M."/>
            <person name="Beyne E."/>
            <person name="Bleykasten C."/>
            <person name="Boisrame A."/>
            <person name="Boyer J."/>
            <person name="Cattolico L."/>
            <person name="Confanioleri F."/>
            <person name="de Daruvar A."/>
            <person name="Despons L."/>
            <person name="Fabre E."/>
            <person name="Fairhead C."/>
            <person name="Ferry-Dumazet H."/>
            <person name="Groppi A."/>
            <person name="Hantraye F."/>
            <person name="Hennequin C."/>
            <person name="Jauniaux N."/>
            <person name="Joyet P."/>
            <person name="Kachouri R."/>
            <person name="Kerrest A."/>
            <person name="Koszul R."/>
            <person name="Lemaire M."/>
            <person name="Lesur I."/>
            <person name="Ma L."/>
            <person name="Muller H."/>
            <person name="Nicaud J.M."/>
            <person name="Nikolski M."/>
            <person name="Oztas S."/>
            <person name="Ozier-Kalogeropoulos O."/>
            <person name="Pellenz S."/>
            <person name="Potier S."/>
            <person name="Richard G.F."/>
            <person name="Straub M.L."/>
            <person name="Suleau A."/>
            <person name="Swennene D."/>
            <person name="Tekaia F."/>
            <person name="Wesolowski-Louvel M."/>
            <person name="Westhof E."/>
            <person name="Wirth B."/>
            <person name="Zeniou-Meyer M."/>
            <person name="Zivanovic I."/>
            <person name="Bolotin-Fukuhara M."/>
            <person name="Thierry A."/>
            <person name="Bouchier C."/>
            <person name="Caudron B."/>
            <person name="Scarpelli C."/>
            <person name="Gaillardin C."/>
            <person name="Weissenbach J."/>
            <person name="Wincker P."/>
            <person name="Souciet J.L."/>
        </authorList>
    </citation>
    <scope>NUCLEOTIDE SEQUENCE [LARGE SCALE GENOMIC DNA]</scope>
    <source>
        <strain evidence="4">ATCC 36239 / CBS 767 / BCRC 21394 / JCM 1990 / NBRC 0083 / IGC 2968</strain>
    </source>
</reference>
<dbReference type="GO" id="GO:0016740">
    <property type="term" value="F:transferase activity"/>
    <property type="evidence" value="ECO:0007669"/>
    <property type="project" value="UniProtKB-KW"/>
</dbReference>
<name>Q6BSP1_DEBHA</name>
<organism evidence="3 4">
    <name type="scientific">Debaryomyces hansenii (strain ATCC 36239 / CBS 767 / BCRC 21394 / JCM 1990 / NBRC 0083 / IGC 2968)</name>
    <name type="common">Yeast</name>
    <name type="synonym">Torulaspora hansenii</name>
    <dbReference type="NCBI Taxonomy" id="284592"/>
    <lineage>
        <taxon>Eukaryota</taxon>
        <taxon>Fungi</taxon>
        <taxon>Dikarya</taxon>
        <taxon>Ascomycota</taxon>
        <taxon>Saccharomycotina</taxon>
        <taxon>Pichiomycetes</taxon>
        <taxon>Debaryomycetaceae</taxon>
        <taxon>Debaryomyces</taxon>
    </lineage>
</organism>
<dbReference type="KEGG" id="dha:DEHA2D07326g"/>
<dbReference type="GeneID" id="2901334"/>
<dbReference type="VEuPathDB" id="FungiDB:DEHA2D07326g"/>
<dbReference type="InParanoid" id="Q6BSP1"/>
<dbReference type="OrthoDB" id="1862401at2759"/>
<dbReference type="OMA" id="AFIWQSV"/>
<dbReference type="STRING" id="284592.Q6BSP1"/>